<feature type="region of interest" description="Disordered" evidence="5">
    <location>
        <begin position="1258"/>
        <end position="1290"/>
    </location>
</feature>
<evidence type="ECO:0000256" key="5">
    <source>
        <dbReference type="SAM" id="MobiDB-lite"/>
    </source>
</evidence>
<evidence type="ECO:0000256" key="1">
    <source>
        <dbReference type="ARBA" id="ARBA00004123"/>
    </source>
</evidence>
<feature type="compositionally biased region" description="Low complexity" evidence="5">
    <location>
        <begin position="549"/>
        <end position="558"/>
    </location>
</feature>
<feature type="region of interest" description="Disordered" evidence="5">
    <location>
        <begin position="293"/>
        <end position="441"/>
    </location>
</feature>
<keyword evidence="3" id="KW-0539">Nucleus</keyword>
<feature type="region of interest" description="Disordered" evidence="5">
    <location>
        <begin position="1177"/>
        <end position="1210"/>
    </location>
</feature>
<dbReference type="FunFam" id="1.10.10.10:FF:000128">
    <property type="entry name" value="DNA-binding protein RFX5 isoform X1"/>
    <property type="match status" value="1"/>
</dbReference>
<feature type="compositionally biased region" description="Basic and acidic residues" evidence="5">
    <location>
        <begin position="1279"/>
        <end position="1290"/>
    </location>
</feature>
<dbReference type="Gene3D" id="1.10.10.10">
    <property type="entry name" value="Winged helix-like DNA-binding domain superfamily/Winged helix DNA-binding domain"/>
    <property type="match status" value="1"/>
</dbReference>
<evidence type="ECO:0000256" key="4">
    <source>
        <dbReference type="ARBA" id="ARBA00061114"/>
    </source>
</evidence>
<dbReference type="InterPro" id="IPR036390">
    <property type="entry name" value="WH_DNA-bd_sf"/>
</dbReference>
<feature type="region of interest" description="Disordered" evidence="5">
    <location>
        <begin position="879"/>
        <end position="964"/>
    </location>
</feature>
<feature type="compositionally biased region" description="Polar residues" evidence="5">
    <location>
        <begin position="343"/>
        <end position="356"/>
    </location>
</feature>
<feature type="compositionally biased region" description="Low complexity" evidence="5">
    <location>
        <begin position="916"/>
        <end position="932"/>
    </location>
</feature>
<feature type="compositionally biased region" description="Low complexity" evidence="5">
    <location>
        <begin position="879"/>
        <end position="893"/>
    </location>
</feature>
<feature type="region of interest" description="Disordered" evidence="5">
    <location>
        <begin position="531"/>
        <end position="562"/>
    </location>
</feature>
<feature type="region of interest" description="Disordered" evidence="5">
    <location>
        <begin position="581"/>
        <end position="611"/>
    </location>
</feature>
<dbReference type="RefSeq" id="XP_022311963.1">
    <property type="nucleotide sequence ID" value="XM_022456255.1"/>
</dbReference>
<evidence type="ECO:0000256" key="3">
    <source>
        <dbReference type="ARBA" id="ARBA00023242"/>
    </source>
</evidence>
<feature type="compositionally biased region" description="Low complexity" evidence="5">
    <location>
        <begin position="387"/>
        <end position="396"/>
    </location>
</feature>
<dbReference type="PANTHER" id="PTHR12619:SF21">
    <property type="entry name" value="RFX-TYPE WINGED-HELIX DOMAIN-CONTAINING PROTEIN"/>
    <property type="match status" value="1"/>
</dbReference>
<feature type="compositionally biased region" description="Polar residues" evidence="5">
    <location>
        <begin position="601"/>
        <end position="610"/>
    </location>
</feature>
<dbReference type="Pfam" id="PF02257">
    <property type="entry name" value="RFX_DNA_binding"/>
    <property type="match status" value="1"/>
</dbReference>
<feature type="region of interest" description="Disordered" evidence="5">
    <location>
        <begin position="713"/>
        <end position="794"/>
    </location>
</feature>
<feature type="compositionally biased region" description="Basic and acidic residues" evidence="5">
    <location>
        <begin position="329"/>
        <end position="342"/>
    </location>
</feature>
<feature type="domain" description="RFX-type winged-helix" evidence="6">
    <location>
        <begin position="129"/>
        <end position="204"/>
    </location>
</feature>
<dbReference type="InterPro" id="IPR036388">
    <property type="entry name" value="WH-like_DNA-bd_sf"/>
</dbReference>
<feature type="compositionally biased region" description="Low complexity" evidence="5">
    <location>
        <begin position="718"/>
        <end position="734"/>
    </location>
</feature>
<keyword evidence="7" id="KW-1185">Reference proteome</keyword>
<dbReference type="GO" id="GO:0000978">
    <property type="term" value="F:RNA polymerase II cis-regulatory region sequence-specific DNA binding"/>
    <property type="evidence" value="ECO:0007669"/>
    <property type="project" value="TreeGrafter"/>
</dbReference>
<feature type="compositionally biased region" description="Polar residues" evidence="5">
    <location>
        <begin position="416"/>
        <end position="434"/>
    </location>
</feature>
<reference evidence="8" key="1">
    <citation type="submission" date="2025-08" db="UniProtKB">
        <authorList>
            <consortium name="RefSeq"/>
        </authorList>
    </citation>
    <scope>IDENTIFICATION</scope>
    <source>
        <tissue evidence="8">Whole sample</tissue>
    </source>
</reference>
<dbReference type="Proteomes" id="UP000694844">
    <property type="component" value="Chromosome 10"/>
</dbReference>
<feature type="compositionally biased region" description="Basic and acidic residues" evidence="5">
    <location>
        <begin position="773"/>
        <end position="794"/>
    </location>
</feature>
<feature type="region of interest" description="Disordered" evidence="5">
    <location>
        <begin position="1441"/>
        <end position="1470"/>
    </location>
</feature>
<comment type="subcellular location">
    <subcellularLocation>
        <location evidence="1">Nucleus</location>
    </subcellularLocation>
</comment>
<feature type="compositionally biased region" description="Polar residues" evidence="5">
    <location>
        <begin position="735"/>
        <end position="748"/>
    </location>
</feature>
<feature type="compositionally biased region" description="Polar residues" evidence="5">
    <location>
        <begin position="906"/>
        <end position="915"/>
    </location>
</feature>
<dbReference type="PANTHER" id="PTHR12619">
    <property type="entry name" value="RFX TRANSCRIPTION FACTOR FAMILY"/>
    <property type="match status" value="1"/>
</dbReference>
<gene>
    <name evidence="8" type="primary">LOC111117175</name>
</gene>
<feature type="region of interest" description="Disordered" evidence="5">
    <location>
        <begin position="1348"/>
        <end position="1368"/>
    </location>
</feature>
<organism evidence="7 8">
    <name type="scientific">Crassostrea virginica</name>
    <name type="common">Eastern oyster</name>
    <dbReference type="NCBI Taxonomy" id="6565"/>
    <lineage>
        <taxon>Eukaryota</taxon>
        <taxon>Metazoa</taxon>
        <taxon>Spiralia</taxon>
        <taxon>Lophotrochozoa</taxon>
        <taxon>Mollusca</taxon>
        <taxon>Bivalvia</taxon>
        <taxon>Autobranchia</taxon>
        <taxon>Pteriomorphia</taxon>
        <taxon>Ostreida</taxon>
        <taxon>Ostreoidea</taxon>
        <taxon>Ostreidae</taxon>
        <taxon>Crassostrea</taxon>
    </lineage>
</organism>
<dbReference type="GO" id="GO:0005634">
    <property type="term" value="C:nucleus"/>
    <property type="evidence" value="ECO:0007669"/>
    <property type="project" value="UniProtKB-SubCell"/>
</dbReference>
<comment type="similarity">
    <text evidence="4">Belongs to the RFX family.</text>
</comment>
<evidence type="ECO:0000313" key="8">
    <source>
        <dbReference type="RefSeq" id="XP_022311963.1"/>
    </source>
</evidence>
<dbReference type="OrthoDB" id="10069709at2759"/>
<accession>A0A8B8C894</accession>
<dbReference type="Gene3D" id="6.10.140.1290">
    <property type="match status" value="1"/>
</dbReference>
<evidence type="ECO:0000313" key="7">
    <source>
        <dbReference type="Proteomes" id="UP000694844"/>
    </source>
</evidence>
<feature type="compositionally biased region" description="Polar residues" evidence="5">
    <location>
        <begin position="581"/>
        <end position="592"/>
    </location>
</feature>
<name>A0A8B8C894_CRAVI</name>
<dbReference type="InterPro" id="IPR003150">
    <property type="entry name" value="DNA-bd_RFX"/>
</dbReference>
<evidence type="ECO:0000256" key="2">
    <source>
        <dbReference type="ARBA" id="ARBA00023125"/>
    </source>
</evidence>
<sequence>MSSNLLICRDVGCESESRIKLGAPCVQDLAVNSVQFSNLMGGDSCHLKQDRKHRTEGRYSSIGDGLENSISNEAKGKIERVLGEVKNFSDVEKFVLYLKLPTGDTSSEDLRRTPTPYSKQANRVEQSLAYTWIKSHLEEDIEICLPKQEVYDEYKQYCENHTLVPLCNADFGKLMKTVFPNVKPRRLGQRGQSRYCYGGLRKKLDVEAPSLPEIDITLTQQKQDEKTEDNHLYRASCDLVLEWAMKLLEQNFNDMRNLAEYLVSNLFVNNKSVSAFTVIAAMEEAGAQKVSSLFSNTTGGDRHRETQLQLQRKLHEREHVSRQKKKLQQMKEDNAAKQRQERQTPLLTSPSGQQEMMSPRKILDDLEDVEDATPSSRSLIQEVYGVRPQRQRSTSSARRKKSKSATPQETTDKGGETSSGEEVQVSVQKSQTENQHTEDQGIVGRMSVEMENRRSSELDCTMEMMTVEDFVKDSKDDNWKAEDGKKESMEFFEGPSVSSRTENQVPIPMTALISEHTSVLQLSSVCSESSIAEDQGHSMKSHFPRHSSDLSSHQPSLSREVQDSANDLALRISGNDLSVNALLNTPSNTAQNPEHADPNPRLSSTPSISAAMSIPSKPLTRLPVAVSLTQQQQMGFLPTEQAVCGRSAFVPFAQVHRKDNCEDEPDFLTDSDNVSLPEKAQTIFITKGGKQIFIMTPQSNMLNLPPGVDSSDSPIQLVPVSSSSHLPSTPVKSSASAVCSEPQSPTTPKKNRSRFTPIRPKGSPAKTVSSILKEQKNPEKPDAEKIDRSKSVSTLLKEKREREAKMQVSMTTSVVSQATVSTVGALSAFPAPKLPLPPGETSQTPQVNIIILNPVNPGVGAKAMVSMTSEVVTSVTTTLTTASSHGSSECCSSTIDISQRRERSRTASLSEYDITSPSNLDNLNMSDLSDSSVGDEKPSKLAKIVDSEQNVSSRPGSRCSVDRETPSYLGRKRKFLSSQSFEGSAMEKYPVRLLSNDEDQDFVMEEDRRAASCSFGLEKYSQAFDDKLKLAERRNCPDISDLESDALKDINIPDPSNIIKQGKELCKQKQDTGVGVTSLSLRNSQQRLLKEKPILDERIKTFFQQKEIQSTSEESPGSELPPDVAELIVDTQSRLSEQMEVTPSGVARSLSRQEKVQEICKSLQNIPYNPSLLPAGQSAGDMSVSLRPKSARNVPHVSPSGNEKTQQDDSNFRMPYRSQSVTDASRGPLEVQVQAVERTHAQPSLVIKESLSSVRKTGAVEFASPQKPVRRQRTPSVENPRKRETSMERHVVQREVSMERTTMNTPHSDPGYSSVGPSPILQAVLSAGVCDSTYSSMSSTSLSVCRPDSAHSVNSDGIPPSPMASPRFQTSTPYHLKSPSLTPNQGSVSGESVPVQSFMPIQGSTLKIDNNTVTLIRPMVTIASQGSQGVTVSEVITGDRTGSLPVSSQQAPPSYSAVMQDRKTKKGKKEGAFKTLLSPVLNLSGLSGAETVGGQSFYFSDKLAQLSKKTLSSDKKTAKERSNRNESIRSILGQLTSPIDSKYQKHTQPHSLAELPDAGYQGNQPNVNMFDIESIVTYKSPETDVVAATEGELQDQGVKPRNAEEQVEFSARRNLNEMLEHDFNGDDLQATLEDLRAVDSQYFVDNFDIGSEKRQEM</sequence>
<dbReference type="GeneID" id="111117175"/>
<dbReference type="InterPro" id="IPR039779">
    <property type="entry name" value="RFX-like"/>
</dbReference>
<dbReference type="Pfam" id="PF18326">
    <property type="entry name" value="RFX5_N"/>
    <property type="match status" value="1"/>
</dbReference>
<dbReference type="GO" id="GO:0000981">
    <property type="term" value="F:DNA-binding transcription factor activity, RNA polymerase II-specific"/>
    <property type="evidence" value="ECO:0007669"/>
    <property type="project" value="TreeGrafter"/>
</dbReference>
<feature type="compositionally biased region" description="Basic and acidic residues" evidence="5">
    <location>
        <begin position="934"/>
        <end position="946"/>
    </location>
</feature>
<protein>
    <submittedName>
        <fullName evidence="8">Uncharacterized protein LOC111117175</fullName>
    </submittedName>
</protein>
<dbReference type="PROSITE" id="PS51526">
    <property type="entry name" value="RFX_DBD"/>
    <property type="match status" value="1"/>
</dbReference>
<evidence type="ECO:0000259" key="6">
    <source>
        <dbReference type="PROSITE" id="PS51526"/>
    </source>
</evidence>
<feature type="compositionally biased region" description="Polar residues" evidence="5">
    <location>
        <begin position="1444"/>
        <end position="1453"/>
    </location>
</feature>
<dbReference type="SUPFAM" id="SSF46785">
    <property type="entry name" value="Winged helix' DNA-binding domain"/>
    <property type="match status" value="1"/>
</dbReference>
<proteinExistence type="inferred from homology"/>
<keyword evidence="2" id="KW-0238">DNA-binding</keyword>
<dbReference type="KEGG" id="cvn:111117175"/>